<sequence>MEAPARCPTCGTEARTGARFCDGCGTPLDQPHIAEYKQVTVLFADVVRSMDIAAVLGPERLREVMTELVLRATAVIRRYDGTVNQFTGDGIMALFGAPRALEDHARRACLAALDVQEEVRTLAAETARRDGISLQLRVGLNSGMVVAGDIGPEALAYTAVGEHVGMAQRMESVAPPGGVMLSESTARLVESDTLLSDPQPVRIKGSTAPVTARRLIGVGNSRRTGQRTPLVGREREIRLLEAALEDALSGRGRVIGIKGAPGIGKSRITQEVVARATHLGLDIFSAYCESHTSQIPFFAAAELLRSFFGVEGLAPAAAAIRIRTTVPQANPEDLDLLHDLLGIGDHGATSGIDPDARRRRLTGLLDAALLARTEPAVYVIDDVQWIDAVSESMLTDLVSTVAKTPALVLITYRPEYRGALSRAGDSGVVSDMVALSPLDRSQTSTLLAELLGSDPSVAQIAERIADRSAGNPFFTEEIVRDLAERRILDGGRGSYVCRGDGGVSVPPTVQATIAARIDRLGAAAKRTLNAASVIGSPFGARLLSALDVFEVAELIDAELVEPVSMSEYAFRHPLIRSVAYESQLRSSRSQLHRQVAAAVEHQDPSSADKNAALIATHLDAAGDLHGAFDWHMRAGTWSVHRNIAAARMSWERARAVADELPADDPAVTHMRIAPRTLLCATIWRVGGSLADVRFDELRELATAAGDMRSLALGMTGWVQMLNFYGKYAEASRLATEFADLLDSIDDPEMTVGLMSIPIVAKWDAGEMAEALRLAQRAIELSNGDPCMGNMIIGSPLAFALVLRASASSILGIDGWKDDYDRAIEIARAVDKFTFCTTVMFKYIAVENWALLSDEAAMRDTAEALAVAQQFGDDFTLTTCEFVRGTVLVRRGDADRGHGFELLARCREVALEHRFTIIAAWCADLDVAAEKIRTGDFDTAIELCRSVLDEEIRAGEMMNRGWTTTVLVDALLRRRRPGDFDQAQAAVDRLAAMPTEPVYLYHELPLMRMRAMLAKARGDDATFADLRDRYRARAEEVGMEGHIAIARAMD</sequence>
<dbReference type="InterPro" id="IPR026870">
    <property type="entry name" value="Zinc_ribbon_dom"/>
</dbReference>
<dbReference type="SUPFAM" id="SSF55073">
    <property type="entry name" value="Nucleotide cyclase"/>
    <property type="match status" value="1"/>
</dbReference>
<keyword evidence="5" id="KW-1185">Reference proteome</keyword>
<dbReference type="GO" id="GO:0009190">
    <property type="term" value="P:cyclic nucleotide biosynthetic process"/>
    <property type="evidence" value="ECO:0007669"/>
    <property type="project" value="InterPro"/>
</dbReference>
<comment type="caution">
    <text evidence="4">The sequence shown here is derived from an EMBL/GenBank/DDBJ whole genome shotgun (WGS) entry which is preliminary data.</text>
</comment>
<evidence type="ECO:0000313" key="5">
    <source>
        <dbReference type="Proteomes" id="UP000094243"/>
    </source>
</evidence>
<dbReference type="GO" id="GO:0005737">
    <property type="term" value="C:cytoplasm"/>
    <property type="evidence" value="ECO:0007669"/>
    <property type="project" value="TreeGrafter"/>
</dbReference>
<name>A0A1E3S0J2_9MYCO</name>
<evidence type="ECO:0000259" key="3">
    <source>
        <dbReference type="PROSITE" id="PS50125"/>
    </source>
</evidence>
<dbReference type="Proteomes" id="UP000094243">
    <property type="component" value="Unassembled WGS sequence"/>
</dbReference>
<dbReference type="InterPro" id="IPR027417">
    <property type="entry name" value="P-loop_NTPase"/>
</dbReference>
<keyword evidence="2" id="KW-0067">ATP-binding</keyword>
<dbReference type="InterPro" id="IPR041664">
    <property type="entry name" value="AAA_16"/>
</dbReference>
<proteinExistence type="predicted"/>
<accession>A0A1E3S0J2</accession>
<evidence type="ECO:0000313" key="4">
    <source>
        <dbReference type="EMBL" id="ODQ95629.1"/>
    </source>
</evidence>
<dbReference type="Gene3D" id="3.40.50.300">
    <property type="entry name" value="P-loop containing nucleotide triphosphate hydrolases"/>
    <property type="match status" value="1"/>
</dbReference>
<reference evidence="5" key="1">
    <citation type="submission" date="2016-09" db="EMBL/GenBank/DDBJ databases">
        <authorList>
            <person name="Greninger A.L."/>
            <person name="Jerome K.R."/>
            <person name="Mcnair B."/>
            <person name="Wallis C."/>
            <person name="Fang F."/>
        </authorList>
    </citation>
    <scope>NUCLEOTIDE SEQUENCE [LARGE SCALE GENOMIC DNA]</scope>
    <source>
        <strain evidence="5">M7</strain>
    </source>
</reference>
<dbReference type="InterPro" id="IPR001054">
    <property type="entry name" value="A/G_cyclase"/>
</dbReference>
<dbReference type="GO" id="GO:0005524">
    <property type="term" value="F:ATP binding"/>
    <property type="evidence" value="ECO:0007669"/>
    <property type="project" value="UniProtKB-KW"/>
</dbReference>
<organism evidence="4 5">
    <name type="scientific">Mycolicibacterium holsaticum</name>
    <dbReference type="NCBI Taxonomy" id="152142"/>
    <lineage>
        <taxon>Bacteria</taxon>
        <taxon>Bacillati</taxon>
        <taxon>Actinomycetota</taxon>
        <taxon>Actinomycetes</taxon>
        <taxon>Mycobacteriales</taxon>
        <taxon>Mycobacteriaceae</taxon>
        <taxon>Mycolicibacterium</taxon>
    </lineage>
</organism>
<dbReference type="SMART" id="SM00044">
    <property type="entry name" value="CYCc"/>
    <property type="match status" value="1"/>
</dbReference>
<feature type="domain" description="Guanylate cyclase" evidence="3">
    <location>
        <begin position="40"/>
        <end position="171"/>
    </location>
</feature>
<dbReference type="Pfam" id="PF13191">
    <property type="entry name" value="AAA_16"/>
    <property type="match status" value="1"/>
</dbReference>
<dbReference type="InterPro" id="IPR029787">
    <property type="entry name" value="Nucleotide_cyclase"/>
</dbReference>
<dbReference type="GO" id="GO:0035556">
    <property type="term" value="P:intracellular signal transduction"/>
    <property type="evidence" value="ECO:0007669"/>
    <property type="project" value="InterPro"/>
</dbReference>
<dbReference type="PROSITE" id="PS50125">
    <property type="entry name" value="GUANYLATE_CYCLASE_2"/>
    <property type="match status" value="1"/>
</dbReference>
<protein>
    <submittedName>
        <fullName evidence="4">Cyclase</fullName>
    </submittedName>
</protein>
<evidence type="ECO:0000256" key="1">
    <source>
        <dbReference type="ARBA" id="ARBA00022741"/>
    </source>
</evidence>
<dbReference type="Pfam" id="PF00211">
    <property type="entry name" value="Guanylate_cyc"/>
    <property type="match status" value="1"/>
</dbReference>
<dbReference type="AlphaFoldDB" id="A0A1E3S0J2"/>
<dbReference type="GO" id="GO:0004016">
    <property type="term" value="F:adenylate cyclase activity"/>
    <property type="evidence" value="ECO:0007669"/>
    <property type="project" value="UniProtKB-ARBA"/>
</dbReference>
<dbReference type="CDD" id="cd07302">
    <property type="entry name" value="CHD"/>
    <property type="match status" value="1"/>
</dbReference>
<keyword evidence="1" id="KW-0547">Nucleotide-binding</keyword>
<dbReference type="RefSeq" id="WP_069404017.1">
    <property type="nucleotide sequence ID" value="NZ_MIGZ01000015.1"/>
</dbReference>
<dbReference type="Gene3D" id="3.30.70.1230">
    <property type="entry name" value="Nucleotide cyclase"/>
    <property type="match status" value="1"/>
</dbReference>
<gene>
    <name evidence="4" type="ORF">BHQ17_04425</name>
</gene>
<evidence type="ECO:0000256" key="2">
    <source>
        <dbReference type="ARBA" id="ARBA00022840"/>
    </source>
</evidence>
<dbReference type="OrthoDB" id="5476461at2"/>
<dbReference type="EMBL" id="MIGZ01000015">
    <property type="protein sequence ID" value="ODQ95629.1"/>
    <property type="molecule type" value="Genomic_DNA"/>
</dbReference>
<dbReference type="SUPFAM" id="SSF52540">
    <property type="entry name" value="P-loop containing nucleoside triphosphate hydrolases"/>
    <property type="match status" value="1"/>
</dbReference>
<dbReference type="Pfam" id="PF13240">
    <property type="entry name" value="Zn_Ribbon_1"/>
    <property type="match status" value="1"/>
</dbReference>
<dbReference type="PANTHER" id="PTHR16305">
    <property type="entry name" value="TESTICULAR SOLUBLE ADENYLYL CYCLASE"/>
    <property type="match status" value="1"/>
</dbReference>
<dbReference type="PANTHER" id="PTHR16305:SF28">
    <property type="entry name" value="GUANYLATE CYCLASE DOMAIN-CONTAINING PROTEIN"/>
    <property type="match status" value="1"/>
</dbReference>